<dbReference type="Gene3D" id="2.60.40.1120">
    <property type="entry name" value="Carboxypeptidase-like, regulatory domain"/>
    <property type="match status" value="1"/>
</dbReference>
<dbReference type="EMBL" id="JADFFM010000002">
    <property type="protein sequence ID" value="MBE9667547.1"/>
    <property type="molecule type" value="Genomic_DNA"/>
</dbReference>
<evidence type="ECO:0000313" key="2">
    <source>
        <dbReference type="EMBL" id="MBE9667547.1"/>
    </source>
</evidence>
<protein>
    <submittedName>
        <fullName evidence="2">Carboxypeptidase-like regulatory domain-containing protein</fullName>
    </submittedName>
</protein>
<proteinExistence type="predicted"/>
<dbReference type="InterPro" id="IPR043741">
    <property type="entry name" value="DUF5686"/>
</dbReference>
<organism evidence="2 3">
    <name type="scientific">Mucilaginibacter boryungensis</name>
    <dbReference type="NCBI Taxonomy" id="768480"/>
    <lineage>
        <taxon>Bacteria</taxon>
        <taxon>Pseudomonadati</taxon>
        <taxon>Bacteroidota</taxon>
        <taxon>Sphingobacteriia</taxon>
        <taxon>Sphingobacteriales</taxon>
        <taxon>Sphingobacteriaceae</taxon>
        <taxon>Mucilaginibacter</taxon>
    </lineage>
</organism>
<comment type="caution">
    <text evidence="2">The sequence shown here is derived from an EMBL/GenBank/DDBJ whole genome shotgun (WGS) entry which is preliminary data.</text>
</comment>
<dbReference type="SUPFAM" id="SSF49464">
    <property type="entry name" value="Carboxypeptidase regulatory domain-like"/>
    <property type="match status" value="1"/>
</dbReference>
<dbReference type="Pfam" id="PF13715">
    <property type="entry name" value="CarbopepD_reg_2"/>
    <property type="match status" value="1"/>
</dbReference>
<accession>A0ABR9XJJ5</accession>
<name>A0ABR9XJJ5_9SPHI</name>
<dbReference type="RefSeq" id="WP_194107006.1">
    <property type="nucleotide sequence ID" value="NZ_JADFFM010000002.1"/>
</dbReference>
<feature type="chain" id="PRO_5047056517" evidence="1">
    <location>
        <begin position="25"/>
        <end position="852"/>
    </location>
</feature>
<reference evidence="2 3" key="1">
    <citation type="submission" date="2020-10" db="EMBL/GenBank/DDBJ databases">
        <title>Mucilaginibacter mali sp. nov., isolated from rhizosphere soil of apple orchard.</title>
        <authorList>
            <person name="Lee J.-S."/>
            <person name="Kim H.S."/>
            <person name="Kim J.-S."/>
        </authorList>
    </citation>
    <scope>NUCLEOTIDE SEQUENCE [LARGE SCALE GENOMIC DNA]</scope>
    <source>
        <strain evidence="2 3">KCTC 23157</strain>
    </source>
</reference>
<dbReference type="InterPro" id="IPR008969">
    <property type="entry name" value="CarboxyPept-like_regulatory"/>
</dbReference>
<keyword evidence="1" id="KW-0732">Signal</keyword>
<dbReference type="Pfam" id="PF18939">
    <property type="entry name" value="DUF5686"/>
    <property type="match status" value="1"/>
</dbReference>
<feature type="signal peptide" evidence="1">
    <location>
        <begin position="1"/>
        <end position="24"/>
    </location>
</feature>
<sequence>MNFNHISKFSLFFLLLFCSFNVIAQNTAVSGTITDANTHQPLSFVTVSFVNSTIGINSNDQGKYRLSSSQQYFQIKATFVGYKPALLTIVPGKEQVVNIRLFPEAKALQEVTIKSAKRPKYTNRDNPAVELIRKVIENKPKNRPEAYDYVEYRAYDKLQLSFINVSDKLAEKKFFRKYKFILDNRDTTLIPGKSLLPMYLTEKLTQNYYRKNPEKKRTIILGEKSVDFGSFIDNDGLGQYIKHIYADVDIYQNNIFLITNQFLSPISNSAPTFYKFFITDTVVVNNTKLVKLSFTPRNTTDMLFEGNIYITLDGNYAVQKAELVINKNINLNFVKSLRVNLDFEQNPDKRYHLSRSDILADFGLNKKKNGGIFGDRTITFKNYIVNQPRPDTTYTTAEATEIADEVKHRSDDFWAKNRLDTLTTAESKVYKNIDSLQKMPSFRRTMDIATLLLAGYKSFGPFEVGPSNAFYSFNPIEGLRLRLGGRTTPELSKRYYFETYGAYGFTDKKWKYFGSATYSLNDKSIYKFPQNYVRISVQKDTKIPGQALQFVQEDNFLLSFKRGENDKFLYNDNYKINYVHEYASHFSYALGFNNWTQQPAGSLYSISNANTATPNVVNHLTTSEASLQLRYAPHEQFYQGKIYRIPIPNKYPIVTFNYIQGIKNVFNSSYNYQNVDLRFDKHFYESFLGYSDISLEGNRIFGQVPYPLLTIHQANQTYAYDIESYNLMNFLEFVSDKYVALKIDQHWQGLFFNKIPLLKKLKWRETTTFKLLYGSVGDNNNPGIHPQLYQYPIEKNGAPITYALGNTPYIEGSVGIENIFKLIRIDAVKRFTYLDHPGVATWGIRTRVKFDF</sequence>
<dbReference type="Proteomes" id="UP000632774">
    <property type="component" value="Unassembled WGS sequence"/>
</dbReference>
<keyword evidence="3" id="KW-1185">Reference proteome</keyword>
<gene>
    <name evidence="2" type="ORF">IRJ18_14330</name>
</gene>
<evidence type="ECO:0000256" key="1">
    <source>
        <dbReference type="SAM" id="SignalP"/>
    </source>
</evidence>
<evidence type="ECO:0000313" key="3">
    <source>
        <dbReference type="Proteomes" id="UP000632774"/>
    </source>
</evidence>